<protein>
    <submittedName>
        <fullName evidence="2">Uncharacterized protein</fullName>
    </submittedName>
</protein>
<feature type="transmembrane region" description="Helical" evidence="1">
    <location>
        <begin position="147"/>
        <end position="165"/>
    </location>
</feature>
<evidence type="ECO:0000313" key="2">
    <source>
        <dbReference type="EMBL" id="RRH78513.1"/>
    </source>
</evidence>
<organism evidence="2 3">
    <name type="scientific">Falsigemmobacter faecalis</name>
    <dbReference type="NCBI Taxonomy" id="2488730"/>
    <lineage>
        <taxon>Bacteria</taxon>
        <taxon>Pseudomonadati</taxon>
        <taxon>Pseudomonadota</taxon>
        <taxon>Alphaproteobacteria</taxon>
        <taxon>Rhodobacterales</taxon>
        <taxon>Paracoccaceae</taxon>
        <taxon>Falsigemmobacter</taxon>
    </lineage>
</organism>
<dbReference type="EMBL" id="RRAZ01000001">
    <property type="protein sequence ID" value="RRH78513.1"/>
    <property type="molecule type" value="Genomic_DNA"/>
</dbReference>
<keyword evidence="1" id="KW-0472">Membrane</keyword>
<dbReference type="RefSeq" id="WP_124963090.1">
    <property type="nucleotide sequence ID" value="NZ_RRAZ01000001.1"/>
</dbReference>
<evidence type="ECO:0000256" key="1">
    <source>
        <dbReference type="SAM" id="Phobius"/>
    </source>
</evidence>
<evidence type="ECO:0000313" key="3">
    <source>
        <dbReference type="Proteomes" id="UP000282125"/>
    </source>
</evidence>
<keyword evidence="1" id="KW-1133">Transmembrane helix</keyword>
<gene>
    <name evidence="2" type="ORF">EG244_00740</name>
</gene>
<reference evidence="2 3" key="1">
    <citation type="submission" date="2018-11" db="EMBL/GenBank/DDBJ databases">
        <title>Gemmobacter sp. nov., YIM 102744-1 draft genome.</title>
        <authorList>
            <person name="Li G."/>
            <person name="Jiang Y."/>
        </authorList>
    </citation>
    <scope>NUCLEOTIDE SEQUENCE [LARGE SCALE GENOMIC DNA]</scope>
    <source>
        <strain evidence="2 3">YIM 102744-1</strain>
    </source>
</reference>
<keyword evidence="3" id="KW-1185">Reference proteome</keyword>
<dbReference type="AlphaFoldDB" id="A0A3P3DW74"/>
<dbReference type="OrthoDB" id="6865449at2"/>
<accession>A0A3P3DW74</accession>
<comment type="caution">
    <text evidence="2">The sequence shown here is derived from an EMBL/GenBank/DDBJ whole genome shotgun (WGS) entry which is preliminary data.</text>
</comment>
<proteinExistence type="predicted"/>
<dbReference type="Proteomes" id="UP000282125">
    <property type="component" value="Unassembled WGS sequence"/>
</dbReference>
<sequence>MLIDDPQSWKACTGGLDLDGFRYTHIRAENIGEIRNRISWLASATCGKLTFSSQPWRQFAQVLRENGDDSAARKVLMAREAQYISHEQTQMRARYEAARTCDWQQGPAFLKQCLRADGLWLEYQVHRLWSCLKRLVIGYGYDPKRPLYCSVALIALGAMLAHLGWQAGVFAPASDQILTSPDWLTAMAADPVSPTQPWLSSASAQHYEAFSPFLFALDTYLPVMDLGQERSWAVTTVTTTGSIGRALWVVLQAAGWIVTSLGIAAVAGLVQKGRND</sequence>
<feature type="transmembrane region" description="Helical" evidence="1">
    <location>
        <begin position="246"/>
        <end position="270"/>
    </location>
</feature>
<keyword evidence="1" id="KW-0812">Transmembrane</keyword>
<name>A0A3P3DW74_9RHOB</name>